<evidence type="ECO:0000313" key="2">
    <source>
        <dbReference type="Proteomes" id="UP000501802"/>
    </source>
</evidence>
<accession>A0A6G9AN68</accession>
<gene>
    <name evidence="1" type="ORF">G8759_15640</name>
</gene>
<protein>
    <submittedName>
        <fullName evidence="1">Uncharacterized protein</fullName>
    </submittedName>
</protein>
<evidence type="ECO:0000313" key="1">
    <source>
        <dbReference type="EMBL" id="QIP13942.1"/>
    </source>
</evidence>
<dbReference type="Proteomes" id="UP000501802">
    <property type="component" value="Chromosome"/>
</dbReference>
<dbReference type="RefSeq" id="WP_167209513.1">
    <property type="nucleotide sequence ID" value="NZ_CP050063.1"/>
</dbReference>
<keyword evidence="2" id="KW-1185">Reference proteome</keyword>
<name>A0A6G9AN68_9BACT</name>
<proteinExistence type="predicted"/>
<dbReference type="KEGG" id="spib:G8759_15640"/>
<organism evidence="1 2">
    <name type="scientific">Spirosoma aureum</name>
    <dbReference type="NCBI Taxonomy" id="2692134"/>
    <lineage>
        <taxon>Bacteria</taxon>
        <taxon>Pseudomonadati</taxon>
        <taxon>Bacteroidota</taxon>
        <taxon>Cytophagia</taxon>
        <taxon>Cytophagales</taxon>
        <taxon>Cytophagaceae</taxon>
        <taxon>Spirosoma</taxon>
    </lineage>
</organism>
<dbReference type="EMBL" id="CP050063">
    <property type="protein sequence ID" value="QIP13942.1"/>
    <property type="molecule type" value="Genomic_DNA"/>
</dbReference>
<dbReference type="AlphaFoldDB" id="A0A6G9AN68"/>
<sequence>MKLGISRMSEGFWATNENNTSSNVCMVTLHSQVDVSSKQHHGAPLHSETRQLMWKQIEHPRTQIGDCG</sequence>
<reference evidence="1 2" key="1">
    <citation type="submission" date="2020-03" db="EMBL/GenBank/DDBJ databases">
        <authorList>
            <person name="Kim M.K."/>
        </authorList>
    </citation>
    <scope>NUCLEOTIDE SEQUENCE [LARGE SCALE GENOMIC DNA]</scope>
    <source>
        <strain evidence="1 2">BT328</strain>
    </source>
</reference>